<dbReference type="Pfam" id="PF03417">
    <property type="entry name" value="AAT"/>
    <property type="match status" value="1"/>
</dbReference>
<keyword evidence="1" id="KW-0812">Transmembrane</keyword>
<evidence type="ECO:0000256" key="1">
    <source>
        <dbReference type="SAM" id="Phobius"/>
    </source>
</evidence>
<proteinExistence type="predicted"/>
<dbReference type="Gene3D" id="3.60.60.10">
    <property type="entry name" value="Penicillin V Acylase, Chain A"/>
    <property type="match status" value="1"/>
</dbReference>
<organism evidence="3 4">
    <name type="scientific">Hymenobacter cyanobacteriorum</name>
    <dbReference type="NCBI Taxonomy" id="2926463"/>
    <lineage>
        <taxon>Bacteria</taxon>
        <taxon>Pseudomonadati</taxon>
        <taxon>Bacteroidota</taxon>
        <taxon>Cytophagia</taxon>
        <taxon>Cytophagales</taxon>
        <taxon>Hymenobacteraceae</taxon>
        <taxon>Hymenobacter</taxon>
    </lineage>
</organism>
<dbReference type="InterPro" id="IPR047803">
    <property type="entry name" value="DCD1A/B-like"/>
</dbReference>
<dbReference type="InterPro" id="IPR005079">
    <property type="entry name" value="Peptidase_C45_hydrolase"/>
</dbReference>
<dbReference type="RefSeq" id="WP_241934668.1">
    <property type="nucleotide sequence ID" value="NZ_JALBGC010000001.1"/>
</dbReference>
<accession>A0A9X1VE18</accession>
<evidence type="ECO:0000313" key="3">
    <source>
        <dbReference type="EMBL" id="MCI1186393.1"/>
    </source>
</evidence>
<dbReference type="Proteomes" id="UP001139193">
    <property type="component" value="Unassembled WGS sequence"/>
</dbReference>
<evidence type="ECO:0000313" key="4">
    <source>
        <dbReference type="Proteomes" id="UP001139193"/>
    </source>
</evidence>
<evidence type="ECO:0000259" key="2">
    <source>
        <dbReference type="Pfam" id="PF03417"/>
    </source>
</evidence>
<dbReference type="PANTHER" id="PTHR35190:SF2">
    <property type="entry name" value="PROTEIN DCD1B"/>
    <property type="match status" value="1"/>
</dbReference>
<comment type="caution">
    <text evidence="3">The sequence shown here is derived from an EMBL/GenBank/DDBJ whole genome shotgun (WGS) entry which is preliminary data.</text>
</comment>
<keyword evidence="1" id="KW-0472">Membrane</keyword>
<sequence>MRRILKWLAMGTLTVLTLLVGTGLYLYSVAAHRHPEVPPTALLNVERHQIGPQAYVLGHNWLRKSRSGWWEMHLEGQPFERGLVNGKLCRDLCEYQEQAFYDQICQLVPSHFYRQFLKYLIAFFNRNLENSLTEEQRLEIYGVAQTAYPKFDEIGPAYPRLMNYHAAHDIGHALQNLALVGCSSFATWGDKSADGELLIGRNFDFYVGDKFADNKVVDFVTPTQGHRFVTVSWCGISGVVSGMNMEGLTITLNAAKSELPTGSATPISLLAREILQYAGNIDEAVAIAKKRHTFVAESLLIGSAADNKAVVIEKTPDSVAVYDPNNRALICTNHYQSAGLGNTPLNQQQMRESASVYREQRIAELMTKAGPLTPVKAAAILRDQGGLGGRNIGNGNEKAVNQLICHHSVIFQPAKRIIWLAAAPWQLGKYVAYDLNKVFAMKDLQTDHELVEVDSIPAAPFLHSAGYVDFVAFRALAVRVKNHDANADPLELIRLNPEYYHAYVLAGDALFYDKRFGEAQRVYQMGLSKEIASKGEETHIRQQLAKCAEKLKGA</sequence>
<keyword evidence="4" id="KW-1185">Reference proteome</keyword>
<protein>
    <submittedName>
        <fullName evidence="3">C45 family peptidase</fullName>
    </submittedName>
</protein>
<gene>
    <name evidence="3" type="ORF">MON38_03105</name>
</gene>
<name>A0A9X1VE18_9BACT</name>
<dbReference type="NCBIfam" id="NF040521">
    <property type="entry name" value="C45_proenzyme"/>
    <property type="match status" value="1"/>
</dbReference>
<reference evidence="3" key="1">
    <citation type="submission" date="2022-03" db="EMBL/GenBank/DDBJ databases">
        <title>Bacterial whole genome sequence for Hymenobacter sp. DH14.</title>
        <authorList>
            <person name="Le V."/>
        </authorList>
    </citation>
    <scope>NUCLEOTIDE SEQUENCE</scope>
    <source>
        <strain evidence="3">DH14</strain>
    </source>
</reference>
<dbReference type="EMBL" id="JALBGC010000001">
    <property type="protein sequence ID" value="MCI1186393.1"/>
    <property type="molecule type" value="Genomic_DNA"/>
</dbReference>
<dbReference type="InterPro" id="IPR047794">
    <property type="entry name" value="C45_proenzyme-like"/>
</dbReference>
<feature type="domain" description="Peptidase C45 hydrolase" evidence="2">
    <location>
        <begin position="195"/>
        <end position="421"/>
    </location>
</feature>
<dbReference type="PANTHER" id="PTHR35190">
    <property type="entry name" value="PROTEIN DCD1B"/>
    <property type="match status" value="1"/>
</dbReference>
<feature type="transmembrane region" description="Helical" evidence="1">
    <location>
        <begin position="7"/>
        <end position="27"/>
    </location>
</feature>
<keyword evidence="1" id="KW-1133">Transmembrane helix</keyword>
<dbReference type="AlphaFoldDB" id="A0A9X1VE18"/>